<comment type="caution">
    <text evidence="13">The sequence shown here is derived from an EMBL/GenBank/DDBJ whole genome shotgun (WGS) entry which is preliminary data.</text>
</comment>
<evidence type="ECO:0000256" key="12">
    <source>
        <dbReference type="PROSITE-ProRule" id="PRU00023"/>
    </source>
</evidence>
<organism evidence="13 14">
    <name type="scientific">Oedothorax gibbosus</name>
    <dbReference type="NCBI Taxonomy" id="931172"/>
    <lineage>
        <taxon>Eukaryota</taxon>
        <taxon>Metazoa</taxon>
        <taxon>Ecdysozoa</taxon>
        <taxon>Arthropoda</taxon>
        <taxon>Chelicerata</taxon>
        <taxon>Arachnida</taxon>
        <taxon>Araneae</taxon>
        <taxon>Araneomorphae</taxon>
        <taxon>Entelegynae</taxon>
        <taxon>Araneoidea</taxon>
        <taxon>Linyphiidae</taxon>
        <taxon>Erigoninae</taxon>
        <taxon>Oedothorax</taxon>
    </lineage>
</organism>
<gene>
    <name evidence="13" type="ORF">JTE90_006557</name>
</gene>
<feature type="repeat" description="ANK" evidence="12">
    <location>
        <begin position="120"/>
        <end position="152"/>
    </location>
</feature>
<keyword evidence="4" id="KW-0964">Secreted</keyword>
<feature type="repeat" description="ANK" evidence="12">
    <location>
        <begin position="153"/>
        <end position="180"/>
    </location>
</feature>
<keyword evidence="9" id="KW-0638">Presynaptic neurotoxin</keyword>
<dbReference type="Proteomes" id="UP000827092">
    <property type="component" value="Unassembled WGS sequence"/>
</dbReference>
<keyword evidence="11" id="KW-1053">Target membrane</keyword>
<dbReference type="PROSITE" id="PS50297">
    <property type="entry name" value="ANK_REP_REGION"/>
    <property type="match status" value="3"/>
</dbReference>
<keyword evidence="10 12" id="KW-0040">ANK repeat</keyword>
<dbReference type="GO" id="GO:0005576">
    <property type="term" value="C:extracellular region"/>
    <property type="evidence" value="ECO:0007669"/>
    <property type="project" value="UniProtKB-SubCell"/>
</dbReference>
<keyword evidence="6" id="KW-0800">Toxin</keyword>
<evidence type="ECO:0000256" key="8">
    <source>
        <dbReference type="ARBA" id="ARBA00022737"/>
    </source>
</evidence>
<sequence>MDKNISQHSGSNADVTFSLQEWRNFFDLMKQGEGMSFIEAQLSGEHDLGNIKFEDCTILDHASWYGDHHLVKYLIEKGDNSKIKIPPESTLLQLAAVFGYKEIRELLISSGVFIDASMSRAFSALHWAAGKRHVNIVKFLIEKGVALDEKDADDFTPLLIAAQQKRVSVVLMLINAGADIYYGTGLNTVLYCALRNGWLEVVKLLSSKGMDFNSEIPDCGIPVLIAAERGQKNIVLFLLEWGVNPYSPDPRKWSVLHFSADRKWADVASLVLKKGGDVNAKNHNGFTPLHAACFISEYDRRSPSERLELVSLLIASGANVNSKIISNNATPLDIAYKSPIREIYIIMSLLESGADCNIQDFTGLSLFDRFALSKDTEMILFSMHLSKVPFKGELNPIFTLYLDSEELCSSVLVYRFNHLHLPSLYKLRDIADGLPSIENMFISEEYEVLELKKSVNHEIQTKGYCNVFEFKPMLLRMLSVNALLSYYKEELKTQWKFF</sequence>
<reference evidence="13 14" key="1">
    <citation type="journal article" date="2022" name="Nat. Ecol. Evol.">
        <title>A masculinizing supergene underlies an exaggerated male reproductive morph in a spider.</title>
        <authorList>
            <person name="Hendrickx F."/>
            <person name="De Corte Z."/>
            <person name="Sonet G."/>
            <person name="Van Belleghem S.M."/>
            <person name="Kostlbacher S."/>
            <person name="Vangestel C."/>
        </authorList>
    </citation>
    <scope>NUCLEOTIDE SEQUENCE [LARGE SCALE GENOMIC DNA]</scope>
    <source>
        <strain evidence="13">W744_W776</strain>
    </source>
</reference>
<dbReference type="PROSITE" id="PS50088">
    <property type="entry name" value="ANK_REPEAT"/>
    <property type="match status" value="4"/>
</dbReference>
<name>A0AAV6VIM6_9ARAC</name>
<protein>
    <recommendedName>
        <fullName evidence="15">Ankyrin repeat protein</fullName>
    </recommendedName>
</protein>
<feature type="repeat" description="ANK" evidence="12">
    <location>
        <begin position="327"/>
        <end position="361"/>
    </location>
</feature>
<evidence type="ECO:0000256" key="1">
    <source>
        <dbReference type="ARBA" id="ARBA00004175"/>
    </source>
</evidence>
<keyword evidence="14" id="KW-1185">Reference proteome</keyword>
<dbReference type="Pfam" id="PF12796">
    <property type="entry name" value="Ank_2"/>
    <property type="match status" value="2"/>
</dbReference>
<dbReference type="InterPro" id="IPR036770">
    <property type="entry name" value="Ankyrin_rpt-contain_sf"/>
</dbReference>
<evidence type="ECO:0000256" key="11">
    <source>
        <dbReference type="ARBA" id="ARBA00023298"/>
    </source>
</evidence>
<dbReference type="EMBL" id="JAFNEN010000066">
    <property type="protein sequence ID" value="KAG8196647.1"/>
    <property type="molecule type" value="Genomic_DNA"/>
</dbReference>
<dbReference type="GO" id="GO:0090729">
    <property type="term" value="F:toxin activity"/>
    <property type="evidence" value="ECO:0007669"/>
    <property type="project" value="UniProtKB-KW"/>
</dbReference>
<evidence type="ECO:0000256" key="5">
    <source>
        <dbReference type="ARBA" id="ARBA00022537"/>
    </source>
</evidence>
<evidence type="ECO:0000313" key="13">
    <source>
        <dbReference type="EMBL" id="KAG8196647.1"/>
    </source>
</evidence>
<evidence type="ECO:0000256" key="4">
    <source>
        <dbReference type="ARBA" id="ARBA00022525"/>
    </source>
</evidence>
<keyword evidence="3" id="KW-0268">Exocytosis</keyword>
<dbReference type="GO" id="GO:0044218">
    <property type="term" value="C:other organism cell membrane"/>
    <property type="evidence" value="ECO:0007669"/>
    <property type="project" value="UniProtKB-KW"/>
</dbReference>
<keyword evidence="7" id="KW-0528">Neurotoxin</keyword>
<dbReference type="InterPro" id="IPR050745">
    <property type="entry name" value="Multifunctional_regulatory"/>
</dbReference>
<evidence type="ECO:0000313" key="14">
    <source>
        <dbReference type="Proteomes" id="UP000827092"/>
    </source>
</evidence>
<dbReference type="GO" id="GO:0006887">
    <property type="term" value="P:exocytosis"/>
    <property type="evidence" value="ECO:0007669"/>
    <property type="project" value="UniProtKB-KW"/>
</dbReference>
<keyword evidence="11" id="KW-0472">Membrane</keyword>
<evidence type="ECO:0000256" key="6">
    <source>
        <dbReference type="ARBA" id="ARBA00022656"/>
    </source>
</evidence>
<dbReference type="Gene3D" id="1.25.40.20">
    <property type="entry name" value="Ankyrin repeat-containing domain"/>
    <property type="match status" value="1"/>
</dbReference>
<dbReference type="SMART" id="SM00248">
    <property type="entry name" value="ANK"/>
    <property type="match status" value="9"/>
</dbReference>
<evidence type="ECO:0000256" key="3">
    <source>
        <dbReference type="ARBA" id="ARBA00022483"/>
    </source>
</evidence>
<feature type="repeat" description="ANK" evidence="12">
    <location>
        <begin position="284"/>
        <end position="325"/>
    </location>
</feature>
<dbReference type="InterPro" id="IPR002110">
    <property type="entry name" value="Ankyrin_rpt"/>
</dbReference>
<dbReference type="PANTHER" id="PTHR24189">
    <property type="entry name" value="MYOTROPHIN"/>
    <property type="match status" value="1"/>
</dbReference>
<comment type="subcellular location">
    <subcellularLocation>
        <location evidence="2">Secreted</location>
    </subcellularLocation>
    <subcellularLocation>
        <location evidence="1">Target cell membrane</location>
    </subcellularLocation>
</comment>
<evidence type="ECO:0008006" key="15">
    <source>
        <dbReference type="Google" id="ProtNLM"/>
    </source>
</evidence>
<dbReference type="AlphaFoldDB" id="A0AAV6VIM6"/>
<evidence type="ECO:0000256" key="10">
    <source>
        <dbReference type="ARBA" id="ARBA00023043"/>
    </source>
</evidence>
<dbReference type="SUPFAM" id="SSF48403">
    <property type="entry name" value="Ankyrin repeat"/>
    <property type="match status" value="1"/>
</dbReference>
<keyword evidence="5" id="KW-1052">Target cell membrane</keyword>
<evidence type="ECO:0000256" key="9">
    <source>
        <dbReference type="ARBA" id="ARBA00023028"/>
    </source>
</evidence>
<evidence type="ECO:0000256" key="2">
    <source>
        <dbReference type="ARBA" id="ARBA00004613"/>
    </source>
</evidence>
<accession>A0AAV6VIM6</accession>
<evidence type="ECO:0000256" key="7">
    <source>
        <dbReference type="ARBA" id="ARBA00022699"/>
    </source>
</evidence>
<keyword evidence="8" id="KW-0677">Repeat</keyword>
<dbReference type="GO" id="GO:0044231">
    <property type="term" value="C:host cell presynaptic membrane"/>
    <property type="evidence" value="ECO:0007669"/>
    <property type="project" value="UniProtKB-KW"/>
</dbReference>
<dbReference type="PANTHER" id="PTHR24189:SF50">
    <property type="entry name" value="ANKYRIN REPEAT AND SOCS BOX PROTEIN 2"/>
    <property type="match status" value="1"/>
</dbReference>
<proteinExistence type="predicted"/>